<dbReference type="PANTHER" id="PTHR33452:SF1">
    <property type="entry name" value="INNER MEMBRANE PROTEIN YPHA-RELATED"/>
    <property type="match status" value="1"/>
</dbReference>
<evidence type="ECO:0000256" key="5">
    <source>
        <dbReference type="ARBA" id="ARBA00023136"/>
    </source>
</evidence>
<keyword evidence="5 6" id="KW-0472">Membrane</keyword>
<keyword evidence="3 6" id="KW-0812">Transmembrane</keyword>
<evidence type="ECO:0000256" key="1">
    <source>
        <dbReference type="ARBA" id="ARBA00004651"/>
    </source>
</evidence>
<sequence length="174" mass="19495">MSSKTAKSNIFGVDVEFTYSETWIAYALFALRLMMGWVFFYAGIVKVIDPNWSARPFLLNVDPANPLVDMWAAMADWVWLLTPLNQVGLTLVGIALLLGAFTRLSAFFGAMMMLFYWASAYPFPDAILIDFHLIYAFLLFLLGAAGAGRILGVDQWLEELDVVKNNPRLTLLLG</sequence>
<keyword evidence="4 6" id="KW-1133">Transmembrane helix</keyword>
<evidence type="ECO:0000313" key="8">
    <source>
        <dbReference type="Proteomes" id="UP000315385"/>
    </source>
</evidence>
<reference evidence="7 8" key="1">
    <citation type="submission" date="2019-02" db="EMBL/GenBank/DDBJ databases">
        <title>Halonotius sp. a new haloqrchaeon isolated from saline water.</title>
        <authorList>
            <person name="Duran-Viseras A."/>
            <person name="Sanchez-Porro C."/>
            <person name="Ventosa A."/>
        </authorList>
    </citation>
    <scope>NUCLEOTIDE SEQUENCE [LARGE SCALE GENOMIC DNA]</scope>
    <source>
        <strain evidence="7 8">F9-27</strain>
    </source>
</reference>
<dbReference type="EMBL" id="SESI01000001">
    <property type="protein sequence ID" value="TQQ82175.1"/>
    <property type="molecule type" value="Genomic_DNA"/>
</dbReference>
<comment type="caution">
    <text evidence="7">The sequence shown here is derived from an EMBL/GenBank/DDBJ whole genome shotgun (WGS) entry which is preliminary data.</text>
</comment>
<comment type="subcellular location">
    <subcellularLocation>
        <location evidence="1">Cell membrane</location>
        <topology evidence="1">Multi-pass membrane protein</topology>
    </subcellularLocation>
</comment>
<name>A0A544QRV1_9EURY</name>
<dbReference type="OrthoDB" id="199518at2157"/>
<feature type="transmembrane region" description="Helical" evidence="6">
    <location>
        <begin position="104"/>
        <end position="121"/>
    </location>
</feature>
<dbReference type="Proteomes" id="UP000315385">
    <property type="component" value="Unassembled WGS sequence"/>
</dbReference>
<protein>
    <submittedName>
        <fullName evidence="7">DoxX family protein</fullName>
    </submittedName>
</protein>
<feature type="transmembrane region" description="Helical" evidence="6">
    <location>
        <begin position="77"/>
        <end position="98"/>
    </location>
</feature>
<evidence type="ECO:0000256" key="4">
    <source>
        <dbReference type="ARBA" id="ARBA00022989"/>
    </source>
</evidence>
<evidence type="ECO:0000256" key="3">
    <source>
        <dbReference type="ARBA" id="ARBA00022692"/>
    </source>
</evidence>
<evidence type="ECO:0000313" key="7">
    <source>
        <dbReference type="EMBL" id="TQQ82175.1"/>
    </source>
</evidence>
<keyword evidence="2" id="KW-1003">Cell membrane</keyword>
<evidence type="ECO:0000256" key="2">
    <source>
        <dbReference type="ARBA" id="ARBA00022475"/>
    </source>
</evidence>
<dbReference type="AlphaFoldDB" id="A0A544QRV1"/>
<feature type="transmembrane region" description="Helical" evidence="6">
    <location>
        <begin position="133"/>
        <end position="152"/>
    </location>
</feature>
<dbReference type="InterPro" id="IPR032808">
    <property type="entry name" value="DoxX"/>
</dbReference>
<gene>
    <name evidence="7" type="ORF">EWF95_04345</name>
</gene>
<proteinExistence type="predicted"/>
<feature type="transmembrane region" description="Helical" evidence="6">
    <location>
        <begin position="23"/>
        <end position="45"/>
    </location>
</feature>
<keyword evidence="8" id="KW-1185">Reference proteome</keyword>
<evidence type="ECO:0000256" key="6">
    <source>
        <dbReference type="SAM" id="Phobius"/>
    </source>
</evidence>
<dbReference type="RefSeq" id="WP_142442825.1">
    <property type="nucleotide sequence ID" value="NZ_SESI01000001.1"/>
</dbReference>
<dbReference type="Pfam" id="PF07681">
    <property type="entry name" value="DoxX"/>
    <property type="match status" value="1"/>
</dbReference>
<dbReference type="InterPro" id="IPR051907">
    <property type="entry name" value="DoxX-like_oxidoreductase"/>
</dbReference>
<accession>A0A544QRV1</accession>
<organism evidence="7 8">
    <name type="scientific">Halonotius roseus</name>
    <dbReference type="NCBI Taxonomy" id="2511997"/>
    <lineage>
        <taxon>Archaea</taxon>
        <taxon>Methanobacteriati</taxon>
        <taxon>Methanobacteriota</taxon>
        <taxon>Stenosarchaea group</taxon>
        <taxon>Halobacteria</taxon>
        <taxon>Halobacteriales</taxon>
        <taxon>Haloferacaceae</taxon>
        <taxon>Halonotius</taxon>
    </lineage>
</organism>
<dbReference type="GO" id="GO:0005886">
    <property type="term" value="C:plasma membrane"/>
    <property type="evidence" value="ECO:0007669"/>
    <property type="project" value="UniProtKB-SubCell"/>
</dbReference>
<dbReference type="PANTHER" id="PTHR33452">
    <property type="entry name" value="OXIDOREDUCTASE CATD-RELATED"/>
    <property type="match status" value="1"/>
</dbReference>